<reference evidence="4" key="2">
    <citation type="journal article" date="2021" name="PeerJ">
        <title>Extensive microbial diversity within the chicken gut microbiome revealed by metagenomics and culture.</title>
        <authorList>
            <person name="Gilroy R."/>
            <person name="Ravi A."/>
            <person name="Getino M."/>
            <person name="Pursley I."/>
            <person name="Horton D.L."/>
            <person name="Alikhan N.F."/>
            <person name="Baker D."/>
            <person name="Gharbi K."/>
            <person name="Hall N."/>
            <person name="Watson M."/>
            <person name="Adriaenssens E.M."/>
            <person name="Foster-Nyarko E."/>
            <person name="Jarju S."/>
            <person name="Secka A."/>
            <person name="Antonio M."/>
            <person name="Oren A."/>
            <person name="Chaudhuri R.R."/>
            <person name="La Ragione R."/>
            <person name="Hildebrand F."/>
            <person name="Pallen M.J."/>
        </authorList>
    </citation>
    <scope>NUCLEOTIDE SEQUENCE</scope>
    <source>
        <strain evidence="4">ChiSjej4B22-8148</strain>
    </source>
</reference>
<dbReference type="AlphaFoldDB" id="A0A9D1AB96"/>
<comment type="caution">
    <text evidence="4">The sequence shown here is derived from an EMBL/GenBank/DDBJ whole genome shotgun (WGS) entry which is preliminary data.</text>
</comment>
<dbReference type="Gene3D" id="1.25.40.10">
    <property type="entry name" value="Tetratricopeptide repeat domain"/>
    <property type="match status" value="1"/>
</dbReference>
<dbReference type="CDD" id="cd00009">
    <property type="entry name" value="AAA"/>
    <property type="match status" value="1"/>
</dbReference>
<dbReference type="InterPro" id="IPR003593">
    <property type="entry name" value="AAA+_ATPase"/>
</dbReference>
<feature type="compositionally biased region" description="Basic and acidic residues" evidence="2">
    <location>
        <begin position="379"/>
        <end position="389"/>
    </location>
</feature>
<dbReference type="SUPFAM" id="SSF52540">
    <property type="entry name" value="P-loop containing nucleoside triphosphate hydrolases"/>
    <property type="match status" value="1"/>
</dbReference>
<organism evidence="4 5">
    <name type="scientific">Candidatus Choladousia intestinavium</name>
    <dbReference type="NCBI Taxonomy" id="2840727"/>
    <lineage>
        <taxon>Bacteria</taxon>
        <taxon>Bacillati</taxon>
        <taxon>Bacillota</taxon>
        <taxon>Clostridia</taxon>
        <taxon>Lachnospirales</taxon>
        <taxon>Lachnospiraceae</taxon>
        <taxon>Lachnospiraceae incertae sedis</taxon>
        <taxon>Candidatus Choladousia</taxon>
    </lineage>
</organism>
<dbReference type="Gene3D" id="3.40.50.300">
    <property type="entry name" value="P-loop containing nucleotide triphosphate hydrolases"/>
    <property type="match status" value="1"/>
</dbReference>
<gene>
    <name evidence="4" type="ORF">IAB31_04650</name>
</gene>
<dbReference type="InterPro" id="IPR027417">
    <property type="entry name" value="P-loop_NTPase"/>
</dbReference>
<dbReference type="Pfam" id="PF06068">
    <property type="entry name" value="TIP49"/>
    <property type="match status" value="1"/>
</dbReference>
<feature type="compositionally biased region" description="Acidic residues" evidence="2">
    <location>
        <begin position="425"/>
        <end position="444"/>
    </location>
</feature>
<dbReference type="SUPFAM" id="SSF48452">
    <property type="entry name" value="TPR-like"/>
    <property type="match status" value="1"/>
</dbReference>
<feature type="compositionally biased region" description="Acidic residues" evidence="2">
    <location>
        <begin position="586"/>
        <end position="631"/>
    </location>
</feature>
<evidence type="ECO:0000259" key="3">
    <source>
        <dbReference type="SMART" id="SM00382"/>
    </source>
</evidence>
<dbReference type="InterPro" id="IPR019734">
    <property type="entry name" value="TPR_rpt"/>
</dbReference>
<keyword evidence="4" id="KW-0378">Hydrolase</keyword>
<feature type="region of interest" description="Disordered" evidence="2">
    <location>
        <begin position="255"/>
        <end position="351"/>
    </location>
</feature>
<dbReference type="PROSITE" id="PS50005">
    <property type="entry name" value="TPR"/>
    <property type="match status" value="1"/>
</dbReference>
<reference evidence="4" key="1">
    <citation type="submission" date="2020-10" db="EMBL/GenBank/DDBJ databases">
        <authorList>
            <person name="Gilroy R."/>
        </authorList>
    </citation>
    <scope>NUCLEOTIDE SEQUENCE</scope>
    <source>
        <strain evidence="4">ChiSjej4B22-8148</strain>
    </source>
</reference>
<feature type="compositionally biased region" description="Acidic residues" evidence="2">
    <location>
        <begin position="451"/>
        <end position="487"/>
    </location>
</feature>
<feature type="compositionally biased region" description="Basic and acidic residues" evidence="2">
    <location>
        <begin position="412"/>
        <end position="424"/>
    </location>
</feature>
<protein>
    <submittedName>
        <fullName evidence="4">RuvB-like helicase</fullName>
    </submittedName>
</protein>
<dbReference type="Pfam" id="PF13181">
    <property type="entry name" value="TPR_8"/>
    <property type="match status" value="1"/>
</dbReference>
<accession>A0A9D1AB96</accession>
<proteinExistence type="predicted"/>
<keyword evidence="4" id="KW-0347">Helicase</keyword>
<dbReference type="GO" id="GO:0004386">
    <property type="term" value="F:helicase activity"/>
    <property type="evidence" value="ECO:0007669"/>
    <property type="project" value="UniProtKB-KW"/>
</dbReference>
<dbReference type="InterPro" id="IPR011990">
    <property type="entry name" value="TPR-like_helical_dom_sf"/>
</dbReference>
<keyword evidence="4" id="KW-0067">ATP-binding</keyword>
<name>A0A9D1AB96_9FIRM</name>
<feature type="region of interest" description="Disordered" evidence="2">
    <location>
        <begin position="553"/>
        <end position="646"/>
    </location>
</feature>
<keyword evidence="4" id="KW-0547">Nucleotide-binding</keyword>
<dbReference type="InterPro" id="IPR010339">
    <property type="entry name" value="TIP49_P-loop"/>
</dbReference>
<feature type="repeat" description="TPR" evidence="1">
    <location>
        <begin position="74"/>
        <end position="107"/>
    </location>
</feature>
<dbReference type="Proteomes" id="UP000886757">
    <property type="component" value="Unassembled WGS sequence"/>
</dbReference>
<dbReference type="SMART" id="SM00382">
    <property type="entry name" value="AAA"/>
    <property type="match status" value="1"/>
</dbReference>
<evidence type="ECO:0000313" key="4">
    <source>
        <dbReference type="EMBL" id="HIR13195.1"/>
    </source>
</evidence>
<feature type="compositionally biased region" description="Basic and acidic residues" evidence="2">
    <location>
        <begin position="553"/>
        <end position="585"/>
    </location>
</feature>
<feature type="compositionally biased region" description="Acidic residues" evidence="2">
    <location>
        <begin position="286"/>
        <end position="298"/>
    </location>
</feature>
<evidence type="ECO:0000313" key="5">
    <source>
        <dbReference type="Proteomes" id="UP000886757"/>
    </source>
</evidence>
<keyword evidence="1" id="KW-0802">TPR repeat</keyword>
<evidence type="ECO:0000256" key="1">
    <source>
        <dbReference type="PROSITE-ProRule" id="PRU00339"/>
    </source>
</evidence>
<evidence type="ECO:0000256" key="2">
    <source>
        <dbReference type="SAM" id="MobiDB-lite"/>
    </source>
</evidence>
<sequence>MDKYEYNLKLEEIDKLVDQGDYEEAAKLADTIDWRRVRNVRTLCLISEIYEASGRLEESKNLLLRAYRRSPSGRSILYRLVEVTTAMKQYDEALEFYTEYVQAAPHDNNRFILKYKIYKGRGADPEELISILEEYLGQEYTEKWAYELASLYQQSGQIQKCLATCDDLVLWFHSGKYVIKALELKKRYAALTPKQQEIYDQRFLQEEDEASPEEDLEENVIRNVESTDGEVLAESILAETEKQIAGEVAARKAELEREASRKNQQFSPMVDEEPQETEPSAKQPDPEPEAEPQDEGEAGAESGRTDYSPENLQMELAKSMREIISGVVKHTSPQEEDIPASVEKNLQMPKKVTVPEPDVKVAGKLSIDDILLSMGDKGKELARNRKAREEEEEAEVLSHGKEPAEESAAEENITREDSGELREFQEDEAVHEEEREYPEEEAEYEENREYMEEETEYEEEGEYTEEEAGLEETGEDFPEEYSEEGLTEDQKEALRYTDNPEKLLKNKDSMPVYRDEPQEDASEDLSKTQRIVNTKEELQKAAQKELLAEKTIRIPTEEVARRRGRAEEEPTEAQRPEEYPRKDGSDEASYEEVYYEETYEEEYPEENEEEDVVYEEDGQEEGTEEDWDEAEADKSEAEDGEWEEEEPLMIPAHLRNLFSGFTEIEGLEEQIANAIIQAEAKGGDRTSKNGNILIFGPHGSGKTTLAMNIAKAIAQDRGNQVMKMAKIYAADLNRKDIAATIAKIAGGTLIIEEAGDLEDGTVEQLTTAMEFRTDGLIMILEDEQQYIHELLMQHPRFTMKFTAQIYIPVYTVEELAMFGQLYANEQDFVISDEGMDRLEQKLSDLAEQGENVSINDAIGIVSGAIRRSNKFFRKMALGKKRYDDQDYIILFAKDFK</sequence>
<feature type="domain" description="AAA+ ATPase" evidence="3">
    <location>
        <begin position="688"/>
        <end position="881"/>
    </location>
</feature>
<dbReference type="EMBL" id="DVGK01000054">
    <property type="protein sequence ID" value="HIR13195.1"/>
    <property type="molecule type" value="Genomic_DNA"/>
</dbReference>
<feature type="compositionally biased region" description="Basic and acidic residues" evidence="2">
    <location>
        <begin position="488"/>
        <end position="516"/>
    </location>
</feature>
<dbReference type="GO" id="GO:0005524">
    <property type="term" value="F:ATP binding"/>
    <property type="evidence" value="ECO:0007669"/>
    <property type="project" value="InterPro"/>
</dbReference>
<feature type="region of interest" description="Disordered" evidence="2">
    <location>
        <begin position="379"/>
        <end position="532"/>
    </location>
</feature>